<evidence type="ECO:0000256" key="12">
    <source>
        <dbReference type="ARBA" id="ARBA00052013"/>
    </source>
</evidence>
<comment type="subcellular location">
    <subcellularLocation>
        <location evidence="1">Lysosome</location>
    </subcellularLocation>
</comment>
<protein>
    <recommendedName>
        <fullName evidence="15">Lysosomal Pro-X carboxypeptidase</fullName>
        <ecNumber evidence="14">3.4.16.2</ecNumber>
    </recommendedName>
    <alternativeName>
        <fullName evidence="17">Proline carboxypeptidase</fullName>
    </alternativeName>
    <alternativeName>
        <fullName evidence="16">Prolylcarboxypeptidase</fullName>
    </alternativeName>
</protein>
<organism evidence="19">
    <name type="scientific">Medioppia subpectinata</name>
    <dbReference type="NCBI Taxonomy" id="1979941"/>
    <lineage>
        <taxon>Eukaryota</taxon>
        <taxon>Metazoa</taxon>
        <taxon>Ecdysozoa</taxon>
        <taxon>Arthropoda</taxon>
        <taxon>Chelicerata</taxon>
        <taxon>Arachnida</taxon>
        <taxon>Acari</taxon>
        <taxon>Acariformes</taxon>
        <taxon>Sarcoptiformes</taxon>
        <taxon>Oribatida</taxon>
        <taxon>Brachypylina</taxon>
        <taxon>Oppioidea</taxon>
        <taxon>Oppiidae</taxon>
        <taxon>Medioppia</taxon>
    </lineage>
</organism>
<comment type="similarity">
    <text evidence="2">Belongs to the peptidase S28 family.</text>
</comment>
<dbReference type="Proteomes" id="UP000759131">
    <property type="component" value="Unassembled WGS sequence"/>
</dbReference>
<evidence type="ECO:0000256" key="16">
    <source>
        <dbReference type="ARBA" id="ARBA00076475"/>
    </source>
</evidence>
<keyword evidence="5" id="KW-0645">Protease</keyword>
<evidence type="ECO:0000256" key="15">
    <source>
        <dbReference type="ARBA" id="ARBA00073691"/>
    </source>
</evidence>
<proteinExistence type="inferred from homology"/>
<dbReference type="GO" id="GO:0005764">
    <property type="term" value="C:lysosome"/>
    <property type="evidence" value="ECO:0007669"/>
    <property type="project" value="UniProtKB-SubCell"/>
</dbReference>
<evidence type="ECO:0000256" key="14">
    <source>
        <dbReference type="ARBA" id="ARBA00066456"/>
    </source>
</evidence>
<dbReference type="InterPro" id="IPR029058">
    <property type="entry name" value="AB_hydrolase_fold"/>
</dbReference>
<dbReference type="Gene3D" id="1.20.120.980">
    <property type="entry name" value="Serine carboxypeptidase S28, SKS domain"/>
    <property type="match status" value="1"/>
</dbReference>
<dbReference type="AlphaFoldDB" id="A0A7R9KCU4"/>
<evidence type="ECO:0000256" key="13">
    <source>
        <dbReference type="ARBA" id="ARBA00059701"/>
    </source>
</evidence>
<evidence type="ECO:0000256" key="7">
    <source>
        <dbReference type="ARBA" id="ARBA00022801"/>
    </source>
</evidence>
<evidence type="ECO:0000256" key="4">
    <source>
        <dbReference type="ARBA" id="ARBA00022645"/>
    </source>
</evidence>
<evidence type="ECO:0000256" key="10">
    <source>
        <dbReference type="ARBA" id="ARBA00023180"/>
    </source>
</evidence>
<evidence type="ECO:0000256" key="9">
    <source>
        <dbReference type="ARBA" id="ARBA00023157"/>
    </source>
</evidence>
<feature type="chain" id="PRO_5036210909" description="Lysosomal Pro-X carboxypeptidase" evidence="18">
    <location>
        <begin position="19"/>
        <end position="487"/>
    </location>
</feature>
<dbReference type="InterPro" id="IPR042269">
    <property type="entry name" value="Ser_carbopepase_S28_SKS"/>
</dbReference>
<evidence type="ECO:0000256" key="2">
    <source>
        <dbReference type="ARBA" id="ARBA00011079"/>
    </source>
</evidence>
<evidence type="ECO:0000256" key="6">
    <source>
        <dbReference type="ARBA" id="ARBA00022729"/>
    </source>
</evidence>
<keyword evidence="11" id="KW-0458">Lysosome</keyword>
<reference evidence="19" key="1">
    <citation type="submission" date="2020-11" db="EMBL/GenBank/DDBJ databases">
        <authorList>
            <person name="Tran Van P."/>
        </authorList>
    </citation>
    <scope>NUCLEOTIDE SEQUENCE</scope>
</reference>
<dbReference type="GO" id="GO:0003085">
    <property type="term" value="P:negative regulation of systemic arterial blood pressure"/>
    <property type="evidence" value="ECO:0007669"/>
    <property type="project" value="TreeGrafter"/>
</dbReference>
<keyword evidence="9" id="KW-1015">Disulfide bond</keyword>
<evidence type="ECO:0000256" key="18">
    <source>
        <dbReference type="SAM" id="SignalP"/>
    </source>
</evidence>
<keyword evidence="20" id="KW-1185">Reference proteome</keyword>
<dbReference type="EMBL" id="CAJPIZ010000293">
    <property type="protein sequence ID" value="CAG2101070.1"/>
    <property type="molecule type" value="Genomic_DNA"/>
</dbReference>
<dbReference type="GO" id="GO:0008239">
    <property type="term" value="F:dipeptidyl-peptidase activity"/>
    <property type="evidence" value="ECO:0007669"/>
    <property type="project" value="TreeGrafter"/>
</dbReference>
<evidence type="ECO:0000256" key="17">
    <source>
        <dbReference type="ARBA" id="ARBA00076608"/>
    </source>
</evidence>
<dbReference type="GO" id="GO:0006508">
    <property type="term" value="P:proteolysis"/>
    <property type="evidence" value="ECO:0007669"/>
    <property type="project" value="UniProtKB-KW"/>
</dbReference>
<dbReference type="PANTHER" id="PTHR11010:SF38">
    <property type="entry name" value="LYSOSOMAL PRO-X CARBOXYPEPTIDASE"/>
    <property type="match status" value="1"/>
</dbReference>
<dbReference type="PANTHER" id="PTHR11010">
    <property type="entry name" value="PROTEASE S28 PRO-X CARBOXYPEPTIDASE-RELATED"/>
    <property type="match status" value="1"/>
</dbReference>
<comment type="catalytic activity">
    <reaction evidence="12">
        <text>Cleavage of a -Pro-|-Xaa bond to release a C-terminal amino acid.</text>
        <dbReference type="EC" id="3.4.16.2"/>
    </reaction>
</comment>
<dbReference type="SUPFAM" id="SSF53474">
    <property type="entry name" value="alpha/beta-Hydrolases"/>
    <property type="match status" value="1"/>
</dbReference>
<dbReference type="OrthoDB" id="2130629at2759"/>
<dbReference type="EC" id="3.4.16.2" evidence="14"/>
<gene>
    <name evidence="19" type="ORF">OSB1V03_LOCUS1121</name>
</gene>
<dbReference type="Pfam" id="PF05577">
    <property type="entry name" value="Peptidase_S28"/>
    <property type="match status" value="1"/>
</dbReference>
<dbReference type="GO" id="GO:0004185">
    <property type="term" value="F:serine-type carboxypeptidase activity"/>
    <property type="evidence" value="ECO:0007669"/>
    <property type="project" value="UniProtKB-EC"/>
</dbReference>
<evidence type="ECO:0000256" key="3">
    <source>
        <dbReference type="ARBA" id="ARBA00011738"/>
    </source>
</evidence>
<dbReference type="FunFam" id="1.20.120.980:FF:000002">
    <property type="entry name" value="lysosomal Pro-X carboxypeptidase"/>
    <property type="match status" value="1"/>
</dbReference>
<feature type="signal peptide" evidence="18">
    <location>
        <begin position="1"/>
        <end position="18"/>
    </location>
</feature>
<evidence type="ECO:0000313" key="20">
    <source>
        <dbReference type="Proteomes" id="UP000759131"/>
    </source>
</evidence>
<keyword evidence="10" id="KW-0325">Glycoprotein</keyword>
<comment type="subunit">
    <text evidence="3">Homodimer.</text>
</comment>
<sequence length="487" mass="55547">MKLLIVFITIVCIERCYALRGKHHYRSINTPIPANFSVKWYSQRVDHFSYVNNDRYNQRYIISTDHWGEGCPIFLYAGNEGDIFMFANNTGFMWQNAQRFQAMILFAEHRYYGQSIPYGKLDRNLTHLGYLTTEQALADFAEFIQYIKETIPGAHNSPVVVFGGSYGGMLAAWFRIKYPHLTIGALAASAPILQFPGLYNCNDYFNIVTNDFKQYSDKCSQSIRNSWPAVRRLLASSDGRKWLSDTFVLCKPLADTQDQDFITWLSSTWENLAMIDYPNNASFLQPLPAFPIKETCKRLTNPDQNDKQLIQDIYNAASVYYNYTGSAKCNDISVEAQDLGTDGWSFQACTEMVLPVCSNGETDMFEKNEWNITKYSDNCYKNYGVKSDGEKALVLFGGKHITTATNIIFSNGLRDPWSAGGVLQTVSPSLIAIQIPNACHHEDLRPVGPNDPPALRDARNQEITIIMKWINDYYLKLSFNPFNEINY</sequence>
<evidence type="ECO:0000256" key="8">
    <source>
        <dbReference type="ARBA" id="ARBA00023145"/>
    </source>
</evidence>
<keyword evidence="7" id="KW-0378">Hydrolase</keyword>
<dbReference type="GO" id="GO:0043535">
    <property type="term" value="P:regulation of blood vessel endothelial cell migration"/>
    <property type="evidence" value="ECO:0007669"/>
    <property type="project" value="TreeGrafter"/>
</dbReference>
<keyword evidence="6 18" id="KW-0732">Signal</keyword>
<dbReference type="InterPro" id="IPR008758">
    <property type="entry name" value="Peptidase_S28"/>
</dbReference>
<dbReference type="EMBL" id="OC854868">
    <property type="protein sequence ID" value="CAD7620640.1"/>
    <property type="molecule type" value="Genomic_DNA"/>
</dbReference>
<keyword evidence="4" id="KW-0121">Carboxypeptidase</keyword>
<evidence type="ECO:0000256" key="1">
    <source>
        <dbReference type="ARBA" id="ARBA00004371"/>
    </source>
</evidence>
<evidence type="ECO:0000313" key="19">
    <source>
        <dbReference type="EMBL" id="CAD7620640.1"/>
    </source>
</evidence>
<accession>A0A7R9KCU4</accession>
<name>A0A7R9KCU4_9ACAR</name>
<evidence type="ECO:0000256" key="5">
    <source>
        <dbReference type="ARBA" id="ARBA00022670"/>
    </source>
</evidence>
<keyword evidence="8" id="KW-0865">Zymogen</keyword>
<comment type="function">
    <text evidence="13">Cleaves C-terminal amino acids linked to proline in peptides such as angiotensin II, III and des-Arg9-bradykinin. This cleavage occurs at acidic pH, but enzymatic activity is retained with some substrates at neutral pH.</text>
</comment>
<evidence type="ECO:0000256" key="11">
    <source>
        <dbReference type="ARBA" id="ARBA00023228"/>
    </source>
</evidence>
<dbReference type="Gene3D" id="3.40.50.1820">
    <property type="entry name" value="alpha/beta hydrolase"/>
    <property type="match status" value="1"/>
</dbReference>